<dbReference type="Gene3D" id="3.40.50.1820">
    <property type="entry name" value="alpha/beta hydrolase"/>
    <property type="match status" value="1"/>
</dbReference>
<dbReference type="OrthoDB" id="3483116at2"/>
<name>A0A344UR66_9ACTN</name>
<gene>
    <name evidence="2" type="ORF">JS278_00571</name>
</gene>
<evidence type="ECO:0000313" key="3">
    <source>
        <dbReference type="Proteomes" id="UP000251995"/>
    </source>
</evidence>
<feature type="compositionally biased region" description="Basic and acidic residues" evidence="1">
    <location>
        <begin position="616"/>
        <end position="628"/>
    </location>
</feature>
<feature type="region of interest" description="Disordered" evidence="1">
    <location>
        <begin position="611"/>
        <end position="630"/>
    </location>
</feature>
<evidence type="ECO:0000313" key="2">
    <source>
        <dbReference type="EMBL" id="AXE37764.1"/>
    </source>
</evidence>
<sequence>MSESPTLLFLHGIGSGDRENGWKAPLTETLTGLGHPGLDGIPIIAPKYPHSLRGVDDDIPLPELTVQAPTGGAASRNRRAFERREAALEAVLGRTDRGKSRFSGDAVVDGALNLPQFIQATNYLREPRIRAHVLTRILEVVPTSGKLVLVGHSLGSVIAADLVRRLPARLDVVGMVTIGSPLGNEEFQVDGLGGVLKSPPTNLGWWVNFWNPADPVAAGRGISSVFPWMIDVRVDSRVDVHVHDATRYLSSEAVARAIGYGLHGSLGRDLARIDKGVDIPLNSLENWVLMALRYGHLIAAKLEGDMQDRFSGALRHVQAETFSRVSERSHQEGRPLPAAIADLAVDLSDPDSVAAEPERLATISHEDAVVVLVSLATTNTIRPFEISVSPDTLQEALEDLSIELGLGRQFGRDVIAAVDSARKELLGSRANWIKWAALGVGAAALVAATGGLALAAAPGVAGAAVLTSALATFGPGGMVGGLLTAGALVSAGGGGVAIGLTSPATAAETVEAVVSSQLAAALLRRLQGLEQDPSTWSSFTETRIELQREHTRLSVFSDDSAPGLKELERKLDTVDRALTHLEKEGLAPAPLPESGKKPATPLFDAFRSVDIDGDGIPDRPRARVRAEEAGSAIKGAFGSLVRREQEVTPEDGDGHTPVE</sequence>
<feature type="region of interest" description="Disordered" evidence="1">
    <location>
        <begin position="640"/>
        <end position="659"/>
    </location>
</feature>
<dbReference type="AlphaFoldDB" id="A0A344UR66"/>
<dbReference type="Proteomes" id="UP000251995">
    <property type="component" value="Chromosome"/>
</dbReference>
<dbReference type="InterPro" id="IPR029058">
    <property type="entry name" value="AB_hydrolase_fold"/>
</dbReference>
<dbReference type="SUPFAM" id="SSF53474">
    <property type="entry name" value="alpha/beta-Hydrolases"/>
    <property type="match status" value="1"/>
</dbReference>
<organism evidence="2 3">
    <name type="scientific">Acidipropionibacterium virtanenii</name>
    <dbReference type="NCBI Taxonomy" id="2057246"/>
    <lineage>
        <taxon>Bacteria</taxon>
        <taxon>Bacillati</taxon>
        <taxon>Actinomycetota</taxon>
        <taxon>Actinomycetes</taxon>
        <taxon>Propionibacteriales</taxon>
        <taxon>Propionibacteriaceae</taxon>
        <taxon>Acidipropionibacterium</taxon>
    </lineage>
</organism>
<protein>
    <submittedName>
        <fullName evidence="2">Uncharacterized protein</fullName>
    </submittedName>
</protein>
<accession>A0A344UR66</accession>
<evidence type="ECO:0000256" key="1">
    <source>
        <dbReference type="SAM" id="MobiDB-lite"/>
    </source>
</evidence>
<reference evidence="2 3" key="1">
    <citation type="submission" date="2017-12" db="EMBL/GenBank/DDBJ databases">
        <title>The whole genome sequence of the Acidipropionibacterium virtanenii sp. nov. type strain JS278.</title>
        <authorList>
            <person name="Laine P."/>
            <person name="Deptula P."/>
            <person name="Varmanen P."/>
            <person name="Auvinen P."/>
        </authorList>
    </citation>
    <scope>NUCLEOTIDE SEQUENCE [LARGE SCALE GENOMIC DNA]</scope>
    <source>
        <strain evidence="2 3">JS278</strain>
    </source>
</reference>
<proteinExistence type="predicted"/>
<keyword evidence="3" id="KW-1185">Reference proteome</keyword>
<dbReference type="EMBL" id="CP025198">
    <property type="protein sequence ID" value="AXE37764.1"/>
    <property type="molecule type" value="Genomic_DNA"/>
</dbReference>
<dbReference type="RefSeq" id="WP_114043885.1">
    <property type="nucleotide sequence ID" value="NZ_CP025198.1"/>
</dbReference>
<dbReference type="KEGG" id="acij:JS278_00571"/>
<feature type="compositionally biased region" description="Basic and acidic residues" evidence="1">
    <location>
        <begin position="641"/>
        <end position="659"/>
    </location>
</feature>